<keyword evidence="3" id="KW-1185">Reference proteome</keyword>
<keyword evidence="1" id="KW-0812">Transmembrane</keyword>
<feature type="transmembrane region" description="Helical" evidence="1">
    <location>
        <begin position="28"/>
        <end position="46"/>
    </location>
</feature>
<organism evidence="2 3">
    <name type="scientific">Thalictrum thalictroides</name>
    <name type="common">Rue-anemone</name>
    <name type="synonym">Anemone thalictroides</name>
    <dbReference type="NCBI Taxonomy" id="46969"/>
    <lineage>
        <taxon>Eukaryota</taxon>
        <taxon>Viridiplantae</taxon>
        <taxon>Streptophyta</taxon>
        <taxon>Embryophyta</taxon>
        <taxon>Tracheophyta</taxon>
        <taxon>Spermatophyta</taxon>
        <taxon>Magnoliopsida</taxon>
        <taxon>Ranunculales</taxon>
        <taxon>Ranunculaceae</taxon>
        <taxon>Thalictroideae</taxon>
        <taxon>Thalictrum</taxon>
    </lineage>
</organism>
<keyword evidence="1" id="KW-1133">Transmembrane helix</keyword>
<dbReference type="AlphaFoldDB" id="A0A7J6WVK9"/>
<evidence type="ECO:0000313" key="2">
    <source>
        <dbReference type="EMBL" id="KAF5200122.1"/>
    </source>
</evidence>
<gene>
    <name evidence="2" type="ORF">FRX31_010301</name>
</gene>
<dbReference type="Proteomes" id="UP000554482">
    <property type="component" value="Unassembled WGS sequence"/>
</dbReference>
<protein>
    <submittedName>
        <fullName evidence="2">Uncharacterized protein</fullName>
    </submittedName>
</protein>
<dbReference type="EMBL" id="JABWDY010011124">
    <property type="protein sequence ID" value="KAF5200122.1"/>
    <property type="molecule type" value="Genomic_DNA"/>
</dbReference>
<evidence type="ECO:0000313" key="3">
    <source>
        <dbReference type="Proteomes" id="UP000554482"/>
    </source>
</evidence>
<accession>A0A7J6WVK9</accession>
<sequence>MKGTCAILLELQLFSTSRDIACTVSISLFNGIFGALIINVASFACFKRDIWLEAGILFILDETRSWENVSVKHCNALGEGADD</sequence>
<proteinExistence type="predicted"/>
<reference evidence="2 3" key="1">
    <citation type="submission" date="2020-06" db="EMBL/GenBank/DDBJ databases">
        <title>Transcriptomic and genomic resources for Thalictrum thalictroides and T. hernandezii: Facilitating candidate gene discovery in an emerging model plant lineage.</title>
        <authorList>
            <person name="Arias T."/>
            <person name="Riano-Pachon D.M."/>
            <person name="Di Stilio V.S."/>
        </authorList>
    </citation>
    <scope>NUCLEOTIDE SEQUENCE [LARGE SCALE GENOMIC DNA]</scope>
    <source>
        <strain evidence="3">cv. WT478/WT964</strain>
        <tissue evidence="2">Leaves</tissue>
    </source>
</reference>
<comment type="caution">
    <text evidence="2">The sequence shown here is derived from an EMBL/GenBank/DDBJ whole genome shotgun (WGS) entry which is preliminary data.</text>
</comment>
<name>A0A7J6WVK9_THATH</name>
<evidence type="ECO:0000256" key="1">
    <source>
        <dbReference type="SAM" id="Phobius"/>
    </source>
</evidence>
<keyword evidence="1" id="KW-0472">Membrane</keyword>